<protein>
    <submittedName>
        <fullName evidence="2">Uncharacterized protein</fullName>
    </submittedName>
</protein>
<dbReference type="AlphaFoldDB" id="A0A7J0BJY1"/>
<keyword evidence="1" id="KW-0812">Transmembrane</keyword>
<keyword evidence="1" id="KW-1133">Transmembrane helix</keyword>
<reference evidence="2 3" key="1">
    <citation type="submission" date="2020-05" db="EMBL/GenBank/DDBJ databases">
        <title>Draft genome sequence of Desulfovibrio sp. strain HN2T.</title>
        <authorList>
            <person name="Ueno A."/>
            <person name="Tamazawa S."/>
            <person name="Tamamura S."/>
            <person name="Murakami T."/>
            <person name="Kiyama T."/>
            <person name="Inomata H."/>
            <person name="Amano Y."/>
            <person name="Miyakawa K."/>
            <person name="Tamaki H."/>
            <person name="Naganuma T."/>
            <person name="Kaneko K."/>
        </authorList>
    </citation>
    <scope>NUCLEOTIDE SEQUENCE [LARGE SCALE GENOMIC DNA]</scope>
    <source>
        <strain evidence="2 3">HN2</strain>
    </source>
</reference>
<comment type="caution">
    <text evidence="2">The sequence shown here is derived from an EMBL/GenBank/DDBJ whole genome shotgun (WGS) entry which is preliminary data.</text>
</comment>
<feature type="transmembrane region" description="Helical" evidence="1">
    <location>
        <begin position="7"/>
        <end position="26"/>
    </location>
</feature>
<accession>A0A7J0BJY1</accession>
<evidence type="ECO:0000313" key="2">
    <source>
        <dbReference type="EMBL" id="GFM34016.1"/>
    </source>
</evidence>
<sequence>MRKINTVGIIANLLSAIALVIGLWTTPLYTVDLDQMNHGLPQCDEPNSHFKKPPTYAGGFFISSNGRRLSVAVSSEG</sequence>
<name>A0A7J0BJY1_9BACT</name>
<evidence type="ECO:0000313" key="3">
    <source>
        <dbReference type="Proteomes" id="UP000503840"/>
    </source>
</evidence>
<dbReference type="Proteomes" id="UP000503840">
    <property type="component" value="Unassembled WGS sequence"/>
</dbReference>
<proteinExistence type="predicted"/>
<gene>
    <name evidence="2" type="ORF">DSM101010T_23810</name>
</gene>
<organism evidence="2 3">
    <name type="scientific">Desulfovibrio subterraneus</name>
    <dbReference type="NCBI Taxonomy" id="2718620"/>
    <lineage>
        <taxon>Bacteria</taxon>
        <taxon>Pseudomonadati</taxon>
        <taxon>Thermodesulfobacteriota</taxon>
        <taxon>Desulfovibrionia</taxon>
        <taxon>Desulfovibrionales</taxon>
        <taxon>Desulfovibrionaceae</taxon>
        <taxon>Desulfovibrio</taxon>
    </lineage>
</organism>
<evidence type="ECO:0000256" key="1">
    <source>
        <dbReference type="SAM" id="Phobius"/>
    </source>
</evidence>
<dbReference type="EMBL" id="BLVO01000013">
    <property type="protein sequence ID" value="GFM34016.1"/>
    <property type="molecule type" value="Genomic_DNA"/>
</dbReference>
<keyword evidence="1" id="KW-0472">Membrane</keyword>
<keyword evidence="3" id="KW-1185">Reference proteome</keyword>